<feature type="active site" evidence="6">
    <location>
        <position position="166"/>
    </location>
</feature>
<comment type="caution">
    <text evidence="8">The sequence shown here is derived from an EMBL/GenBank/DDBJ whole genome shotgun (WGS) entry which is preliminary data.</text>
</comment>
<evidence type="ECO:0000256" key="1">
    <source>
        <dbReference type="ARBA" id="ARBA00022649"/>
    </source>
</evidence>
<dbReference type="PROSITE" id="PS52018">
    <property type="entry name" value="DART"/>
    <property type="match status" value="1"/>
</dbReference>
<dbReference type="InterPro" id="IPR029494">
    <property type="entry name" value="DarT"/>
</dbReference>
<evidence type="ECO:0000259" key="7">
    <source>
        <dbReference type="PROSITE" id="PS52018"/>
    </source>
</evidence>
<evidence type="ECO:0000313" key="8">
    <source>
        <dbReference type="EMBL" id="GAA3577400.1"/>
    </source>
</evidence>
<evidence type="ECO:0000256" key="2">
    <source>
        <dbReference type="ARBA" id="ARBA00022676"/>
    </source>
</evidence>
<feature type="domain" description="DarT" evidence="7">
    <location>
        <begin position="8"/>
        <end position="213"/>
    </location>
</feature>
<gene>
    <name evidence="8" type="ORF">GCM10022235_54170</name>
</gene>
<comment type="similarity">
    <text evidence="6">Belongs to the DarT ADP-ribosyltransferase family.</text>
</comment>
<evidence type="ECO:0000313" key="9">
    <source>
        <dbReference type="Proteomes" id="UP001501222"/>
    </source>
</evidence>
<proteinExistence type="inferred from homology"/>
<keyword evidence="1 6" id="KW-1277">Toxin-antitoxin system</keyword>
<evidence type="ECO:0000256" key="3">
    <source>
        <dbReference type="ARBA" id="ARBA00022679"/>
    </source>
</evidence>
<evidence type="ECO:0000256" key="4">
    <source>
        <dbReference type="ARBA" id="ARBA00022695"/>
    </source>
</evidence>
<keyword evidence="4 6" id="KW-0548">Nucleotidyltransferase</keyword>
<keyword evidence="9" id="KW-1185">Reference proteome</keyword>
<reference evidence="9" key="1">
    <citation type="journal article" date="2019" name="Int. J. Syst. Evol. Microbiol.">
        <title>The Global Catalogue of Microorganisms (GCM) 10K type strain sequencing project: providing services to taxonomists for standard genome sequencing and annotation.</title>
        <authorList>
            <consortium name="The Broad Institute Genomics Platform"/>
            <consortium name="The Broad Institute Genome Sequencing Center for Infectious Disease"/>
            <person name="Wu L."/>
            <person name="Ma J."/>
        </authorList>
    </citation>
    <scope>NUCLEOTIDE SEQUENCE [LARGE SCALE GENOMIC DNA]</scope>
    <source>
        <strain evidence="9">JCM 16928</strain>
    </source>
</reference>
<feature type="active site" description="Proton acceptor" evidence="6">
    <location>
        <position position="52"/>
    </location>
</feature>
<feature type="binding site" evidence="6">
    <location>
        <begin position="12"/>
        <end position="14"/>
    </location>
    <ligand>
        <name>NAD(+)</name>
        <dbReference type="ChEBI" id="CHEBI:57540"/>
    </ligand>
</feature>
<dbReference type="Proteomes" id="UP001501222">
    <property type="component" value="Unassembled WGS sequence"/>
</dbReference>
<keyword evidence="5 6" id="KW-0238">DNA-binding</keyword>
<evidence type="ECO:0000256" key="6">
    <source>
        <dbReference type="PROSITE-ProRule" id="PRU01362"/>
    </source>
</evidence>
<keyword evidence="3 6" id="KW-0808">Transferase</keyword>
<accession>A0ABP6Y4Q6</accession>
<sequence length="213" mass="23780">MVSRPMPTKVFHFTRVEHLSSIVESGLLSDSRARAAGLMQIEVGQQSIKQRRAETPVHVGPGGVVADYTPFYYAPRSPMMHNIHSGKVPSYQDGTDRLIYLATTTQQLVHADSTWVATDRNAVLKTAEFSLDDARVTDMIDWQVMTLEPCIPVADHPDRIERRMAEFLVHDTVPFGNLLAIGVKSPDLAAEVDQVLEQHGSSLRALVRPAWYF</sequence>
<comment type="caution">
    <text evidence="6">Lacks conserved residue(s) required for the propagation of feature annotation.</text>
</comment>
<dbReference type="Pfam" id="PF14487">
    <property type="entry name" value="DarT"/>
    <property type="match status" value="1"/>
</dbReference>
<comment type="catalytic activity">
    <reaction evidence="6">
        <text>a thymidine in DNA + NAD(+) = an N-(ADP-alpha-D-ribosyl)-thymidine in DNA + nicotinamide + H(+)</text>
        <dbReference type="Rhea" id="RHEA:71651"/>
        <dbReference type="Rhea" id="RHEA-COMP:13556"/>
        <dbReference type="Rhea" id="RHEA-COMP:18051"/>
        <dbReference type="ChEBI" id="CHEBI:15378"/>
        <dbReference type="ChEBI" id="CHEBI:17154"/>
        <dbReference type="ChEBI" id="CHEBI:57540"/>
        <dbReference type="ChEBI" id="CHEBI:137386"/>
        <dbReference type="ChEBI" id="CHEBI:191199"/>
    </reaction>
</comment>
<organism evidence="8 9">
    <name type="scientific">Kribbella ginsengisoli</name>
    <dbReference type="NCBI Taxonomy" id="363865"/>
    <lineage>
        <taxon>Bacteria</taxon>
        <taxon>Bacillati</taxon>
        <taxon>Actinomycetota</taxon>
        <taxon>Actinomycetes</taxon>
        <taxon>Propionibacteriales</taxon>
        <taxon>Kribbellaceae</taxon>
        <taxon>Kribbella</taxon>
    </lineage>
</organism>
<keyword evidence="2 6" id="KW-0328">Glycosyltransferase</keyword>
<name>A0ABP6Y4Q6_9ACTN</name>
<dbReference type="EMBL" id="BAABAA010000007">
    <property type="protein sequence ID" value="GAA3577400.1"/>
    <property type="molecule type" value="Genomic_DNA"/>
</dbReference>
<feature type="binding site" evidence="6">
    <location>
        <position position="52"/>
    </location>
    <ligand>
        <name>NAD(+)</name>
        <dbReference type="ChEBI" id="CHEBI:57540"/>
    </ligand>
</feature>
<protein>
    <recommendedName>
        <fullName evidence="7">DarT domain-containing protein</fullName>
    </recommendedName>
</protein>
<evidence type="ECO:0000256" key="5">
    <source>
        <dbReference type="ARBA" id="ARBA00023125"/>
    </source>
</evidence>